<evidence type="ECO:0000313" key="2">
    <source>
        <dbReference type="EMBL" id="KDP43991.1"/>
    </source>
</evidence>
<comment type="similarity">
    <text evidence="1">Belongs to the ARG7 family.</text>
</comment>
<protein>
    <recommendedName>
        <fullName evidence="4">SAUR family protein</fullName>
    </recommendedName>
</protein>
<evidence type="ECO:0000256" key="1">
    <source>
        <dbReference type="ARBA" id="ARBA00006974"/>
    </source>
</evidence>
<dbReference type="GO" id="GO:0009733">
    <property type="term" value="P:response to auxin"/>
    <property type="evidence" value="ECO:0007669"/>
    <property type="project" value="InterPro"/>
</dbReference>
<gene>
    <name evidence="2" type="ORF">JCGZ_05458</name>
</gene>
<dbReference type="Pfam" id="PF02519">
    <property type="entry name" value="Auxin_inducible"/>
    <property type="match status" value="1"/>
</dbReference>
<evidence type="ECO:0008006" key="4">
    <source>
        <dbReference type="Google" id="ProtNLM"/>
    </source>
</evidence>
<dbReference type="KEGG" id="jcu:105628037"/>
<dbReference type="PANTHER" id="PTHR31374:SF16">
    <property type="entry name" value="AUXIN-RESPONSIVE FAMILY PROTEIN"/>
    <property type="match status" value="1"/>
</dbReference>
<sequence>MATFRASNTEKRNGIMGLKIAAKKLQKRLSLGKRGYDIDECEEVSVPKDVKEGHFAVIAMDINEEPKRFVLPLSYLSHPTFLRLLEQAAEEYGFGHEGALAIPCRPCELAKILADDSNWVL</sequence>
<dbReference type="STRING" id="180498.A0A067L688"/>
<dbReference type="Proteomes" id="UP000027138">
    <property type="component" value="Unassembled WGS sequence"/>
</dbReference>
<dbReference type="PANTHER" id="PTHR31374">
    <property type="entry name" value="AUXIN-INDUCED PROTEIN-LIKE-RELATED"/>
    <property type="match status" value="1"/>
</dbReference>
<reference evidence="2 3" key="1">
    <citation type="journal article" date="2014" name="PLoS ONE">
        <title>Global Analysis of Gene Expression Profiles in Physic Nut (Jatropha curcas L.) Seedlings Exposed to Salt Stress.</title>
        <authorList>
            <person name="Zhang L."/>
            <person name="Zhang C."/>
            <person name="Wu P."/>
            <person name="Chen Y."/>
            <person name="Li M."/>
            <person name="Jiang H."/>
            <person name="Wu G."/>
        </authorList>
    </citation>
    <scope>NUCLEOTIDE SEQUENCE [LARGE SCALE GENOMIC DNA]</scope>
    <source>
        <strain evidence="3">cv. GZQX0401</strain>
        <tissue evidence="2">Young leaves</tissue>
    </source>
</reference>
<name>A0A067L688_JATCU</name>
<evidence type="ECO:0000313" key="3">
    <source>
        <dbReference type="Proteomes" id="UP000027138"/>
    </source>
</evidence>
<accession>A0A067L688</accession>
<organism evidence="2 3">
    <name type="scientific">Jatropha curcas</name>
    <name type="common">Barbados nut</name>
    <dbReference type="NCBI Taxonomy" id="180498"/>
    <lineage>
        <taxon>Eukaryota</taxon>
        <taxon>Viridiplantae</taxon>
        <taxon>Streptophyta</taxon>
        <taxon>Embryophyta</taxon>
        <taxon>Tracheophyta</taxon>
        <taxon>Spermatophyta</taxon>
        <taxon>Magnoliopsida</taxon>
        <taxon>eudicotyledons</taxon>
        <taxon>Gunneridae</taxon>
        <taxon>Pentapetalae</taxon>
        <taxon>rosids</taxon>
        <taxon>fabids</taxon>
        <taxon>Malpighiales</taxon>
        <taxon>Euphorbiaceae</taxon>
        <taxon>Crotonoideae</taxon>
        <taxon>Jatropheae</taxon>
        <taxon>Jatropha</taxon>
    </lineage>
</organism>
<dbReference type="EMBL" id="KK914256">
    <property type="protein sequence ID" value="KDP43991.1"/>
    <property type="molecule type" value="Genomic_DNA"/>
</dbReference>
<dbReference type="InterPro" id="IPR003676">
    <property type="entry name" value="SAUR_fam"/>
</dbReference>
<dbReference type="AlphaFoldDB" id="A0A067L688"/>
<proteinExistence type="inferred from homology"/>
<keyword evidence="3" id="KW-1185">Reference proteome</keyword>
<dbReference type="OrthoDB" id="849006at2759"/>